<evidence type="ECO:0000313" key="8">
    <source>
        <dbReference type="EMBL" id="KAE9190717.1"/>
    </source>
</evidence>
<dbReference type="EMBL" id="QXFY01002601">
    <property type="protein sequence ID" value="KAE9294975.1"/>
    <property type="molecule type" value="Genomic_DNA"/>
</dbReference>
<evidence type="ECO:0000313" key="14">
    <source>
        <dbReference type="Proteomes" id="UP000437068"/>
    </source>
</evidence>
<dbReference type="EMBL" id="QXGC01002108">
    <property type="protein sequence ID" value="KAE9190717.1"/>
    <property type="molecule type" value="Genomic_DNA"/>
</dbReference>
<evidence type="ECO:0000313" key="10">
    <source>
        <dbReference type="EMBL" id="KAE9293701.1"/>
    </source>
</evidence>
<dbReference type="EMBL" id="QXGD01002141">
    <property type="protein sequence ID" value="KAE9193016.1"/>
    <property type="molecule type" value="Genomic_DNA"/>
</dbReference>
<dbReference type="Proteomes" id="UP000437068">
    <property type="component" value="Unassembled WGS sequence"/>
</dbReference>
<evidence type="ECO:0000313" key="15">
    <source>
        <dbReference type="Proteomes" id="UP000440367"/>
    </source>
</evidence>
<reference evidence="12 13" key="1">
    <citation type="submission" date="2018-08" db="EMBL/GenBank/DDBJ databases">
        <title>Genomic investigation of the strawberry pathogen Phytophthora fragariae indicates pathogenicity is determined by transcriptional variation in three key races.</title>
        <authorList>
            <person name="Adams T.M."/>
            <person name="Armitage A.D."/>
            <person name="Sobczyk M.K."/>
            <person name="Bates H.J."/>
            <person name="Dunwell J.M."/>
            <person name="Nellist C.F."/>
            <person name="Harrison R.J."/>
        </authorList>
    </citation>
    <scope>NUCLEOTIDE SEQUENCE [LARGE SCALE GENOMIC DNA]</scope>
    <source>
        <strain evidence="10 14">A4</strain>
        <strain evidence="9 15">BC-1</strain>
        <strain evidence="8 19">BC-23</strain>
        <strain evidence="7 13">NOV-27</strain>
        <strain evidence="6 16">NOV-5</strain>
        <strain evidence="4 17">NOV-71</strain>
        <strain evidence="11 20">NOV-77</strain>
        <strain evidence="2 12">NOV-9</strain>
        <strain evidence="5 21">ONT-3</strain>
        <strain evidence="3 18">SCRP245</strain>
    </source>
</reference>
<dbReference type="EMBL" id="QXFW01002027">
    <property type="protein sequence ID" value="KAE8982927.1"/>
    <property type="molecule type" value="Genomic_DNA"/>
</dbReference>
<feature type="region of interest" description="Disordered" evidence="1">
    <location>
        <begin position="92"/>
        <end position="154"/>
    </location>
</feature>
<dbReference type="Proteomes" id="UP000476176">
    <property type="component" value="Unassembled WGS sequence"/>
</dbReference>
<dbReference type="Proteomes" id="UP000488956">
    <property type="component" value="Unassembled WGS sequence"/>
</dbReference>
<name>A0A6A3EGB7_9STRA</name>
<feature type="compositionally biased region" description="Polar residues" evidence="1">
    <location>
        <begin position="145"/>
        <end position="154"/>
    </location>
</feature>
<dbReference type="Proteomes" id="UP000460718">
    <property type="component" value="Unassembled WGS sequence"/>
</dbReference>
<evidence type="ECO:0000313" key="20">
    <source>
        <dbReference type="Proteomes" id="UP000486351"/>
    </source>
</evidence>
<keyword evidence="13" id="KW-1185">Reference proteome</keyword>
<dbReference type="Proteomes" id="UP000433483">
    <property type="component" value="Unassembled WGS sequence"/>
</dbReference>
<evidence type="ECO:0000313" key="19">
    <source>
        <dbReference type="Proteomes" id="UP000476176"/>
    </source>
</evidence>
<evidence type="ECO:0000313" key="11">
    <source>
        <dbReference type="EMBL" id="KAE9294975.1"/>
    </source>
</evidence>
<dbReference type="Proteomes" id="UP000440732">
    <property type="component" value="Unassembled WGS sequence"/>
</dbReference>
<evidence type="ECO:0000313" key="9">
    <source>
        <dbReference type="EMBL" id="KAE9193016.1"/>
    </source>
</evidence>
<dbReference type="Proteomes" id="UP000429523">
    <property type="component" value="Unassembled WGS sequence"/>
</dbReference>
<evidence type="ECO:0000313" key="21">
    <source>
        <dbReference type="Proteomes" id="UP000488956"/>
    </source>
</evidence>
<dbReference type="Proteomes" id="UP000441208">
    <property type="component" value="Unassembled WGS sequence"/>
</dbReference>
<dbReference type="EMBL" id="QXGF01001108">
    <property type="protein sequence ID" value="KAE8932529.1"/>
    <property type="molecule type" value="Genomic_DNA"/>
</dbReference>
<evidence type="ECO:0000313" key="4">
    <source>
        <dbReference type="EMBL" id="KAE9095130.1"/>
    </source>
</evidence>
<evidence type="ECO:0000313" key="5">
    <source>
        <dbReference type="EMBL" id="KAE9101788.1"/>
    </source>
</evidence>
<protein>
    <submittedName>
        <fullName evidence="2">Uncharacterized protein</fullName>
    </submittedName>
</protein>
<organism evidence="2 12">
    <name type="scientific">Phytophthora fragariae</name>
    <dbReference type="NCBI Taxonomy" id="53985"/>
    <lineage>
        <taxon>Eukaryota</taxon>
        <taxon>Sar</taxon>
        <taxon>Stramenopiles</taxon>
        <taxon>Oomycota</taxon>
        <taxon>Peronosporomycetes</taxon>
        <taxon>Peronosporales</taxon>
        <taxon>Peronosporaceae</taxon>
        <taxon>Phytophthora</taxon>
    </lineage>
</organism>
<dbReference type="EMBL" id="QXFZ01001188">
    <property type="protein sequence ID" value="KAE9095130.1"/>
    <property type="molecule type" value="Genomic_DNA"/>
</dbReference>
<sequence>MRWVTIHATTIVTGGSAATIPIRHSRRQARALQAVSRQQQSLLSFSVPLGWAGCRFFSCSSSFDADITPRMLLTHCKFRTARLSLVQQCAPGEDCGTTRSSLPDVSRETKSTPRNSFAEADMARSTRVSSIDSRSRSKCCYPVREQTSNTSTNS</sequence>
<evidence type="ECO:0000313" key="17">
    <source>
        <dbReference type="Proteomes" id="UP000441208"/>
    </source>
</evidence>
<evidence type="ECO:0000313" key="18">
    <source>
        <dbReference type="Proteomes" id="UP000460718"/>
    </source>
</evidence>
<dbReference type="EMBL" id="QXFX01000881">
    <property type="protein sequence ID" value="KAE9101788.1"/>
    <property type="molecule type" value="Genomic_DNA"/>
</dbReference>
<evidence type="ECO:0000313" key="6">
    <source>
        <dbReference type="EMBL" id="KAE9103181.1"/>
    </source>
</evidence>
<evidence type="ECO:0000313" key="3">
    <source>
        <dbReference type="EMBL" id="KAE8982927.1"/>
    </source>
</evidence>
<accession>A0A6A3EGB7</accession>
<evidence type="ECO:0000313" key="12">
    <source>
        <dbReference type="Proteomes" id="UP000429523"/>
    </source>
</evidence>
<proteinExistence type="predicted"/>
<dbReference type="AlphaFoldDB" id="A0A6A3EGB7"/>
<evidence type="ECO:0000313" key="13">
    <source>
        <dbReference type="Proteomes" id="UP000433483"/>
    </source>
</evidence>
<dbReference type="EMBL" id="QXGA01002140">
    <property type="protein sequence ID" value="KAE9103181.1"/>
    <property type="molecule type" value="Genomic_DNA"/>
</dbReference>
<evidence type="ECO:0000313" key="7">
    <source>
        <dbReference type="EMBL" id="KAE9180749.1"/>
    </source>
</evidence>
<dbReference type="Proteomes" id="UP000440367">
    <property type="component" value="Unassembled WGS sequence"/>
</dbReference>
<comment type="caution">
    <text evidence="2">The sequence shown here is derived from an EMBL/GenBank/DDBJ whole genome shotgun (WGS) entry which is preliminary data.</text>
</comment>
<evidence type="ECO:0000256" key="1">
    <source>
        <dbReference type="SAM" id="MobiDB-lite"/>
    </source>
</evidence>
<dbReference type="EMBL" id="QXGB01002167">
    <property type="protein sequence ID" value="KAE9180749.1"/>
    <property type="molecule type" value="Genomic_DNA"/>
</dbReference>
<evidence type="ECO:0000313" key="16">
    <source>
        <dbReference type="Proteomes" id="UP000440732"/>
    </source>
</evidence>
<dbReference type="EMBL" id="QXGE01001361">
    <property type="protein sequence ID" value="KAE9293701.1"/>
    <property type="molecule type" value="Genomic_DNA"/>
</dbReference>
<dbReference type="Proteomes" id="UP000486351">
    <property type="component" value="Unassembled WGS sequence"/>
</dbReference>
<evidence type="ECO:0000313" key="2">
    <source>
        <dbReference type="EMBL" id="KAE8932529.1"/>
    </source>
</evidence>
<gene>
    <name evidence="10" type="ORF">PF001_g18136</name>
    <name evidence="9" type="ORF">PF002_g24025</name>
    <name evidence="8" type="ORF">PF004_g21820</name>
    <name evidence="7" type="ORF">PF005_g23153</name>
    <name evidence="6" type="ORF">PF006_g22251</name>
    <name evidence="4" type="ORF">PF007_g17495</name>
    <name evidence="11" type="ORF">PF008_g24393</name>
    <name evidence="2" type="ORF">PF009_g17449</name>
    <name evidence="5" type="ORF">PF010_g14336</name>
    <name evidence="3" type="ORF">PF011_g21408</name>
</gene>